<dbReference type="AlphaFoldDB" id="A0A1L0A3I5"/>
<organism evidence="5 7">
    <name type="scientific">Moritella viscosa</name>
    <dbReference type="NCBI Taxonomy" id="80854"/>
    <lineage>
        <taxon>Bacteria</taxon>
        <taxon>Pseudomonadati</taxon>
        <taxon>Pseudomonadota</taxon>
        <taxon>Gammaproteobacteria</taxon>
        <taxon>Alteromonadales</taxon>
        <taxon>Moritellaceae</taxon>
        <taxon>Moritella</taxon>
    </lineage>
</organism>
<evidence type="ECO:0000256" key="1">
    <source>
        <dbReference type="ARBA" id="ARBA00022737"/>
    </source>
</evidence>
<dbReference type="PROSITE" id="PS50088">
    <property type="entry name" value="ANK_REPEAT"/>
    <property type="match status" value="2"/>
</dbReference>
<sequence length="244" mass="27137">MISSLFFLNGCNELNKLSKVYEVESDKKAEISAFFKTIDNIEVAKEFIENNNFDINQPDKNGHSLLIAAVITDNYALADTLLQLGANPNWVYPKLRGKSSMGWAAQFKNDSFLKLLIKYGGDVDLYNEGESNMPYPLFNAIASNRYENFKLLLDGGANPNVVTLSERTPLLFAASTASWKMTMQLLNAGANFNYTSSRGIGVIPSIERNGGGTQGENGQWRRKVVEFLESNGMELNLRVPLESE</sequence>
<keyword evidence="2 3" id="KW-0040">ANK repeat</keyword>
<accession>A0A1L0A3I5</accession>
<dbReference type="InterPro" id="IPR036770">
    <property type="entry name" value="Ankyrin_rpt-contain_sf"/>
</dbReference>
<name>A0A1L0A3I5_9GAMM</name>
<dbReference type="EMBL" id="FPLD01000091">
    <property type="protein sequence ID" value="SGZ08305.1"/>
    <property type="molecule type" value="Genomic_DNA"/>
</dbReference>
<dbReference type="Gene3D" id="1.25.40.20">
    <property type="entry name" value="Ankyrin repeat-containing domain"/>
    <property type="match status" value="1"/>
</dbReference>
<dbReference type="SMART" id="SM00248">
    <property type="entry name" value="ANK"/>
    <property type="match status" value="4"/>
</dbReference>
<keyword evidence="6" id="KW-1185">Reference proteome</keyword>
<proteinExistence type="predicted"/>
<evidence type="ECO:0000256" key="2">
    <source>
        <dbReference type="ARBA" id="ARBA00023043"/>
    </source>
</evidence>
<reference evidence="5 7" key="2">
    <citation type="submission" date="2016-11" db="EMBL/GenBank/DDBJ databases">
        <authorList>
            <person name="Jaros S."/>
            <person name="Januszkiewicz K."/>
            <person name="Wedrychowicz H."/>
        </authorList>
    </citation>
    <scope>NUCLEOTIDE SEQUENCE [LARGE SCALE GENOMIC DNA]</scope>
    <source>
        <strain evidence="5">NVI 5450</strain>
    </source>
</reference>
<gene>
    <name evidence="4" type="ORF">MT2528_3111</name>
    <name evidence="5" type="ORF">NVI5450_3307</name>
</gene>
<feature type="repeat" description="ANK" evidence="3">
    <location>
        <begin position="165"/>
        <end position="197"/>
    </location>
</feature>
<evidence type="ECO:0000256" key="3">
    <source>
        <dbReference type="PROSITE-ProRule" id="PRU00023"/>
    </source>
</evidence>
<evidence type="ECO:0000313" key="4">
    <source>
        <dbReference type="EMBL" id="SGY96028.1"/>
    </source>
</evidence>
<dbReference type="Pfam" id="PF12796">
    <property type="entry name" value="Ank_2"/>
    <property type="match status" value="1"/>
</dbReference>
<evidence type="ECO:0000313" key="7">
    <source>
        <dbReference type="Proteomes" id="UP000183794"/>
    </source>
</evidence>
<feature type="repeat" description="ANK" evidence="3">
    <location>
        <begin position="96"/>
        <end position="128"/>
    </location>
</feature>
<protein>
    <submittedName>
        <fullName evidence="5">Uncharacterized protein</fullName>
    </submittedName>
</protein>
<evidence type="ECO:0000313" key="6">
    <source>
        <dbReference type="Proteomes" id="UP000182660"/>
    </source>
</evidence>
<keyword evidence="1" id="KW-0677">Repeat</keyword>
<dbReference type="PANTHER" id="PTHR24198">
    <property type="entry name" value="ANKYRIN REPEAT AND PROTEIN KINASE DOMAIN-CONTAINING PROTEIN"/>
    <property type="match status" value="1"/>
</dbReference>
<dbReference type="PANTHER" id="PTHR24198:SF165">
    <property type="entry name" value="ANKYRIN REPEAT-CONTAINING PROTEIN-RELATED"/>
    <property type="match status" value="1"/>
</dbReference>
<evidence type="ECO:0000313" key="5">
    <source>
        <dbReference type="EMBL" id="SGZ08305.1"/>
    </source>
</evidence>
<dbReference type="EMBL" id="FPLJ01000069">
    <property type="protein sequence ID" value="SGY96028.1"/>
    <property type="molecule type" value="Genomic_DNA"/>
</dbReference>
<dbReference type="Proteomes" id="UP000182660">
    <property type="component" value="Unassembled WGS sequence"/>
</dbReference>
<dbReference type="Proteomes" id="UP000183794">
    <property type="component" value="Unassembled WGS sequence"/>
</dbReference>
<dbReference type="InterPro" id="IPR002110">
    <property type="entry name" value="Ankyrin_rpt"/>
</dbReference>
<dbReference type="SUPFAM" id="SSF48403">
    <property type="entry name" value="Ankyrin repeat"/>
    <property type="match status" value="1"/>
</dbReference>
<reference evidence="4 6" key="1">
    <citation type="submission" date="2016-11" db="EMBL/GenBank/DDBJ databases">
        <authorList>
            <person name="Klemetsen T."/>
        </authorList>
    </citation>
    <scope>NUCLEOTIDE SEQUENCE [LARGE SCALE GENOMIC DNA]</scope>
    <source>
        <strain evidence="4">MT 2528</strain>
    </source>
</reference>